<feature type="compositionally biased region" description="Basic and acidic residues" evidence="1">
    <location>
        <begin position="122"/>
        <end position="139"/>
    </location>
</feature>
<name>A0A8S9UBS9_PHYIN</name>
<protein>
    <recommendedName>
        <fullName evidence="5">Transmembrane protein</fullName>
    </recommendedName>
</protein>
<feature type="transmembrane region" description="Helical" evidence="2">
    <location>
        <begin position="207"/>
        <end position="227"/>
    </location>
</feature>
<evidence type="ECO:0000313" key="4">
    <source>
        <dbReference type="Proteomes" id="UP000704712"/>
    </source>
</evidence>
<keyword evidence="2" id="KW-1133">Transmembrane helix</keyword>
<feature type="compositionally biased region" description="Acidic residues" evidence="1">
    <location>
        <begin position="22"/>
        <end position="47"/>
    </location>
</feature>
<evidence type="ECO:0000256" key="2">
    <source>
        <dbReference type="SAM" id="Phobius"/>
    </source>
</evidence>
<evidence type="ECO:0000313" key="3">
    <source>
        <dbReference type="EMBL" id="KAF4136424.1"/>
    </source>
</evidence>
<dbReference type="Proteomes" id="UP000704712">
    <property type="component" value="Unassembled WGS sequence"/>
</dbReference>
<keyword evidence="2" id="KW-0812">Transmembrane</keyword>
<evidence type="ECO:0008006" key="5">
    <source>
        <dbReference type="Google" id="ProtNLM"/>
    </source>
</evidence>
<keyword evidence="2" id="KW-0472">Membrane</keyword>
<accession>A0A8S9UBS9</accession>
<feature type="region of interest" description="Disordered" evidence="1">
    <location>
        <begin position="122"/>
        <end position="154"/>
    </location>
</feature>
<reference evidence="3" key="1">
    <citation type="submission" date="2020-03" db="EMBL/GenBank/DDBJ databases">
        <title>Hybrid Assembly of Korean Phytophthora infestans isolates.</title>
        <authorList>
            <person name="Prokchorchik M."/>
            <person name="Lee Y."/>
            <person name="Seo J."/>
            <person name="Cho J.-H."/>
            <person name="Park Y.-E."/>
            <person name="Jang D.-C."/>
            <person name="Im J.-S."/>
            <person name="Choi J.-G."/>
            <person name="Park H.-J."/>
            <person name="Lee G.-B."/>
            <person name="Lee Y.-G."/>
            <person name="Hong S.-Y."/>
            <person name="Cho K."/>
            <person name="Sohn K.H."/>
        </authorList>
    </citation>
    <scope>NUCLEOTIDE SEQUENCE</scope>
    <source>
        <strain evidence="3">KR_2_A2</strain>
    </source>
</reference>
<dbReference type="AlphaFoldDB" id="A0A8S9UBS9"/>
<proteinExistence type="predicted"/>
<evidence type="ECO:0000256" key="1">
    <source>
        <dbReference type="SAM" id="MobiDB-lite"/>
    </source>
</evidence>
<sequence length="238" mass="26172">SNATLRERKPIDCVFVVQGYAVDDDNDDDDYDPERDPDDGLDDDLEEIPSTIRTADQGRHADVGAKTNTNRLKDNTDNAKVANEGEDVDVKRKCDGEQHVTGFEASTLCFVQAARDEVEKAARDEAEKAARVDAEKEAASSHTASEDDIEPVSGSRYLDRDTLRQWMMPRKPLSKAAQRMPILRVVTRAGSYSTKATSTKPTRNHVAYVYFCVASCVAAYVVGYVAANVADYAAHYGA</sequence>
<feature type="region of interest" description="Disordered" evidence="1">
    <location>
        <begin position="22"/>
        <end position="77"/>
    </location>
</feature>
<organism evidence="3 4">
    <name type="scientific">Phytophthora infestans</name>
    <name type="common">Potato late blight agent</name>
    <name type="synonym">Botrytis infestans</name>
    <dbReference type="NCBI Taxonomy" id="4787"/>
    <lineage>
        <taxon>Eukaryota</taxon>
        <taxon>Sar</taxon>
        <taxon>Stramenopiles</taxon>
        <taxon>Oomycota</taxon>
        <taxon>Peronosporomycetes</taxon>
        <taxon>Peronosporales</taxon>
        <taxon>Peronosporaceae</taxon>
        <taxon>Phytophthora</taxon>
    </lineage>
</organism>
<dbReference type="EMBL" id="JAACNO010001954">
    <property type="protein sequence ID" value="KAF4136424.1"/>
    <property type="molecule type" value="Genomic_DNA"/>
</dbReference>
<gene>
    <name evidence="3" type="ORF">GN958_ATG14404</name>
</gene>
<feature type="non-terminal residue" evidence="3">
    <location>
        <position position="1"/>
    </location>
</feature>
<comment type="caution">
    <text evidence="3">The sequence shown here is derived from an EMBL/GenBank/DDBJ whole genome shotgun (WGS) entry which is preliminary data.</text>
</comment>